<dbReference type="RefSeq" id="WP_315952825.1">
    <property type="nucleotide sequence ID" value="NZ_JAWCUD010000005.1"/>
</dbReference>
<keyword evidence="2" id="KW-1185">Reference proteome</keyword>
<comment type="caution">
    <text evidence="1">The sequence shown here is derived from an EMBL/GenBank/DDBJ whole genome shotgun (WGS) entry which is preliminary data.</text>
</comment>
<protein>
    <submittedName>
        <fullName evidence="1">Uncharacterized protein</fullName>
    </submittedName>
</protein>
<gene>
    <name evidence="1" type="ORF">RQP52_16195</name>
</gene>
<organism evidence="1 2">
    <name type="scientific">Paenibacillus violae</name>
    <dbReference type="NCBI Taxonomy" id="3077234"/>
    <lineage>
        <taxon>Bacteria</taxon>
        <taxon>Bacillati</taxon>
        <taxon>Bacillota</taxon>
        <taxon>Bacilli</taxon>
        <taxon>Bacillales</taxon>
        <taxon>Paenibacillaceae</taxon>
        <taxon>Paenibacillus</taxon>
    </lineage>
</organism>
<accession>A0ABU3REA9</accession>
<evidence type="ECO:0000313" key="1">
    <source>
        <dbReference type="EMBL" id="MDU0202626.1"/>
    </source>
</evidence>
<sequence>MKVMQSDLLLIAAPTKAGEDFMKQIRLAGFPYVALTNNKMEKLKLEGQGVKKIIQVDTSLPGSPHIPDYPIGSIILFEESLTLCCRYIQICRSWTSGPMYVITQSVNPRLIYKGLGADYVIYSKNGDVKFLLSSLLQTNKLGSV</sequence>
<proteinExistence type="predicted"/>
<dbReference type="EMBL" id="JAWCUD010000005">
    <property type="protein sequence ID" value="MDU0202626.1"/>
    <property type="molecule type" value="Genomic_DNA"/>
</dbReference>
<name>A0ABU3REA9_9BACL</name>
<dbReference type="Proteomes" id="UP001260980">
    <property type="component" value="Unassembled WGS sequence"/>
</dbReference>
<evidence type="ECO:0000313" key="2">
    <source>
        <dbReference type="Proteomes" id="UP001260980"/>
    </source>
</evidence>
<reference evidence="1 2" key="1">
    <citation type="submission" date="2023-10" db="EMBL/GenBank/DDBJ databases">
        <title>Paenibacillus strain PFR10 Genome sequencing and assembly.</title>
        <authorList>
            <person name="Kim I."/>
        </authorList>
    </citation>
    <scope>NUCLEOTIDE SEQUENCE [LARGE SCALE GENOMIC DNA]</scope>
    <source>
        <strain evidence="1 2">PFR10</strain>
    </source>
</reference>